<dbReference type="Gene3D" id="1.10.10.60">
    <property type="entry name" value="Homeodomain-like"/>
    <property type="match status" value="1"/>
</dbReference>
<evidence type="ECO:0000313" key="9">
    <source>
        <dbReference type="Proteomes" id="UP001597493"/>
    </source>
</evidence>
<dbReference type="PANTHER" id="PTHR32071:SF57">
    <property type="entry name" value="C4-DICARBOXYLATE TRANSPORT TRANSCRIPTIONAL REGULATORY PROTEIN DCTD"/>
    <property type="match status" value="1"/>
</dbReference>
<keyword evidence="4" id="KW-0804">Transcription</keyword>
<dbReference type="Gene3D" id="3.30.450.20">
    <property type="entry name" value="PAS domain"/>
    <property type="match status" value="1"/>
</dbReference>
<sequence length="580" mass="62948">MFNYEQFPINDGFRVLSPEAQCSEAAALLDKGHAVYAAFEGRDYLFTPEDASLFETAAGTLAGLLSGRSSLVSPAVVGEPPFKAGDWIADLPAGLRRPIVFRNGAGDTLGFCMPGEALRHLWRLKRHAEAYFATLAETVTDAVTAVDRNGSVICWNEAAETIYGIPRRQIVGRRIGEHFESDSLVVMRILDEGRSIRNTYHRPRQGTHVLINASPIRDAGGAIIGGLAAEQDITHLVKLNEELSSAQASKLYSMAGKADPFSLMGGQSESIGKVVRIAKKVAESDTPVLLTGEAGTGKEQLAEVIHLASARSDGPFMTVNCGAAPAGMLESELFGFQGGAFSGQETKKAGKLETASGGTLLLNEIDKLPPELQDKLLHAIKRRTITRLGGHAEIPVQPRIIGATSRNLETLAAEGRFRPDLYYAISVISIALPPLRDRKEDIAALFQIYLREFSLLYQKPVPAVEPEVALAFANYDWPGNMTELRAVTERCVILSEDDSITLDLLPEALQKEQPQLAGKAPDDIELGPDKRLKPRMTEAEEAERIEEALAKTSGNKSTAARLLGVSRGTLYNKMRKYGIT</sequence>
<dbReference type="InterPro" id="IPR002197">
    <property type="entry name" value="HTH_Fis"/>
</dbReference>
<reference evidence="9" key="1">
    <citation type="journal article" date="2019" name="Int. J. Syst. Evol. Microbiol.">
        <title>The Global Catalogue of Microorganisms (GCM) 10K type strain sequencing project: providing services to taxonomists for standard genome sequencing and annotation.</title>
        <authorList>
            <consortium name="The Broad Institute Genomics Platform"/>
            <consortium name="The Broad Institute Genome Sequencing Center for Infectious Disease"/>
            <person name="Wu L."/>
            <person name="Ma J."/>
        </authorList>
    </citation>
    <scope>NUCLEOTIDE SEQUENCE [LARGE SCALE GENOMIC DNA]</scope>
    <source>
        <strain evidence="9">TISTR 1827</strain>
    </source>
</reference>
<dbReference type="RefSeq" id="WP_379278989.1">
    <property type="nucleotide sequence ID" value="NZ_JBHUGT010000028.1"/>
</dbReference>
<dbReference type="CDD" id="cd00130">
    <property type="entry name" value="PAS"/>
    <property type="match status" value="1"/>
</dbReference>
<dbReference type="CDD" id="cd00009">
    <property type="entry name" value="AAA"/>
    <property type="match status" value="1"/>
</dbReference>
<dbReference type="EMBL" id="JBHUMY010000041">
    <property type="protein sequence ID" value="MFD2663275.1"/>
    <property type="molecule type" value="Genomic_DNA"/>
</dbReference>
<keyword evidence="2" id="KW-0067">ATP-binding</keyword>
<keyword evidence="9" id="KW-1185">Reference proteome</keyword>
<dbReference type="InterPro" id="IPR003593">
    <property type="entry name" value="AAA+_ATPase"/>
</dbReference>
<dbReference type="NCBIfam" id="TIGR00229">
    <property type="entry name" value="sensory_box"/>
    <property type="match status" value="1"/>
</dbReference>
<evidence type="ECO:0000256" key="3">
    <source>
        <dbReference type="ARBA" id="ARBA00023015"/>
    </source>
</evidence>
<dbReference type="PROSITE" id="PS50045">
    <property type="entry name" value="SIGMA54_INTERACT_4"/>
    <property type="match status" value="1"/>
</dbReference>
<evidence type="ECO:0000256" key="4">
    <source>
        <dbReference type="ARBA" id="ARBA00023163"/>
    </source>
</evidence>
<dbReference type="PANTHER" id="PTHR32071">
    <property type="entry name" value="TRANSCRIPTIONAL REGULATORY PROTEIN"/>
    <property type="match status" value="1"/>
</dbReference>
<dbReference type="SUPFAM" id="SSF52540">
    <property type="entry name" value="P-loop containing nucleoside triphosphate hydrolases"/>
    <property type="match status" value="1"/>
</dbReference>
<feature type="domain" description="PAS" evidence="6">
    <location>
        <begin position="128"/>
        <end position="183"/>
    </location>
</feature>
<dbReference type="Pfam" id="PF25601">
    <property type="entry name" value="AAA_lid_14"/>
    <property type="match status" value="1"/>
</dbReference>
<dbReference type="Proteomes" id="UP001597493">
    <property type="component" value="Unassembled WGS sequence"/>
</dbReference>
<evidence type="ECO:0000256" key="1">
    <source>
        <dbReference type="ARBA" id="ARBA00022741"/>
    </source>
</evidence>
<dbReference type="SUPFAM" id="SSF55785">
    <property type="entry name" value="PYP-like sensor domain (PAS domain)"/>
    <property type="match status" value="1"/>
</dbReference>
<proteinExistence type="predicted"/>
<dbReference type="SUPFAM" id="SSF46689">
    <property type="entry name" value="Homeodomain-like"/>
    <property type="match status" value="1"/>
</dbReference>
<dbReference type="PROSITE" id="PS50112">
    <property type="entry name" value="PAS"/>
    <property type="match status" value="1"/>
</dbReference>
<feature type="domain" description="Sigma-54 factor interaction" evidence="5">
    <location>
        <begin position="264"/>
        <end position="493"/>
    </location>
</feature>
<evidence type="ECO:0000259" key="7">
    <source>
        <dbReference type="PROSITE" id="PS50113"/>
    </source>
</evidence>
<dbReference type="Pfam" id="PF02954">
    <property type="entry name" value="HTH_8"/>
    <property type="match status" value="1"/>
</dbReference>
<dbReference type="Pfam" id="PF13426">
    <property type="entry name" value="PAS_9"/>
    <property type="match status" value="1"/>
</dbReference>
<gene>
    <name evidence="8" type="ORF">ACFSW5_23845</name>
</gene>
<keyword evidence="1" id="KW-0547">Nucleotide-binding</keyword>
<dbReference type="SMART" id="SM00382">
    <property type="entry name" value="AAA"/>
    <property type="match status" value="1"/>
</dbReference>
<dbReference type="InterPro" id="IPR002078">
    <property type="entry name" value="Sigma_54_int"/>
</dbReference>
<dbReference type="PRINTS" id="PR01590">
    <property type="entry name" value="HTHFIS"/>
</dbReference>
<dbReference type="InterPro" id="IPR000700">
    <property type="entry name" value="PAS-assoc_C"/>
</dbReference>
<dbReference type="Pfam" id="PF00158">
    <property type="entry name" value="Sigma54_activat"/>
    <property type="match status" value="1"/>
</dbReference>
<keyword evidence="3" id="KW-0805">Transcription regulation</keyword>
<evidence type="ECO:0000256" key="2">
    <source>
        <dbReference type="ARBA" id="ARBA00022840"/>
    </source>
</evidence>
<dbReference type="InterPro" id="IPR009057">
    <property type="entry name" value="Homeodomain-like_sf"/>
</dbReference>
<dbReference type="SMART" id="SM00091">
    <property type="entry name" value="PAS"/>
    <property type="match status" value="1"/>
</dbReference>
<dbReference type="InterPro" id="IPR035965">
    <property type="entry name" value="PAS-like_dom_sf"/>
</dbReference>
<dbReference type="PROSITE" id="PS50113">
    <property type="entry name" value="PAC"/>
    <property type="match status" value="1"/>
</dbReference>
<name>A0ABW5R4M0_9BACL</name>
<accession>A0ABW5R4M0</accession>
<dbReference type="Gene3D" id="3.40.50.300">
    <property type="entry name" value="P-loop containing nucleotide triphosphate hydrolases"/>
    <property type="match status" value="1"/>
</dbReference>
<feature type="domain" description="PAC" evidence="7">
    <location>
        <begin position="194"/>
        <end position="245"/>
    </location>
</feature>
<protein>
    <submittedName>
        <fullName evidence="8">Sigma-54 interaction domain-containing protein</fullName>
    </submittedName>
</protein>
<dbReference type="InterPro" id="IPR027417">
    <property type="entry name" value="P-loop_NTPase"/>
</dbReference>
<organism evidence="8 9">
    <name type="scientific">Paenibacillus thailandensis</name>
    <dbReference type="NCBI Taxonomy" id="393250"/>
    <lineage>
        <taxon>Bacteria</taxon>
        <taxon>Bacillati</taxon>
        <taxon>Bacillota</taxon>
        <taxon>Bacilli</taxon>
        <taxon>Bacillales</taxon>
        <taxon>Paenibacillaceae</taxon>
        <taxon>Paenibacillus</taxon>
    </lineage>
</organism>
<dbReference type="InterPro" id="IPR058031">
    <property type="entry name" value="AAA_lid_NorR"/>
</dbReference>
<dbReference type="Gene3D" id="1.10.8.60">
    <property type="match status" value="1"/>
</dbReference>
<evidence type="ECO:0000313" key="8">
    <source>
        <dbReference type="EMBL" id="MFD2663275.1"/>
    </source>
</evidence>
<comment type="caution">
    <text evidence="8">The sequence shown here is derived from an EMBL/GenBank/DDBJ whole genome shotgun (WGS) entry which is preliminary data.</text>
</comment>
<evidence type="ECO:0000259" key="5">
    <source>
        <dbReference type="PROSITE" id="PS50045"/>
    </source>
</evidence>
<evidence type="ECO:0000259" key="6">
    <source>
        <dbReference type="PROSITE" id="PS50112"/>
    </source>
</evidence>
<dbReference type="InterPro" id="IPR000014">
    <property type="entry name" value="PAS"/>
</dbReference>